<dbReference type="PhylomeDB" id="A0A068VN89"/>
<dbReference type="Gene3D" id="3.40.50.960">
    <property type="entry name" value="Lumazine/riboflavin synthase"/>
    <property type="match status" value="1"/>
</dbReference>
<accession>A0A068VN89</accession>
<gene>
    <name evidence="10" type="ORF">GSCOC_T00013026001</name>
</gene>
<dbReference type="OrthoDB" id="2965at2759"/>
<evidence type="ECO:0000313" key="10">
    <source>
        <dbReference type="EMBL" id="CDP22084.1"/>
    </source>
</evidence>
<evidence type="ECO:0000256" key="4">
    <source>
        <dbReference type="ARBA" id="ARBA00022619"/>
    </source>
</evidence>
<keyword evidence="11" id="KW-1185">Reference proteome</keyword>
<comment type="function">
    <text evidence="7">Catalyzes the formation of 6,7-dimethyl-8-ribityllumazine by condensation of 5-amino-6-(D-ribitylamino)uracil with 3,4-dihydroxy-2-butanone 4-phosphate. This is the penultimate step in the biosynthesis of riboflavin.</text>
</comment>
<comment type="pathway">
    <text evidence="1 7">Cofactor biosynthesis; riboflavin biosynthesis; riboflavin from 2-hydroxy-3-oxobutyl phosphate and 5-amino-6-(D-ribitylamino)uracil: step 1/2.</text>
</comment>
<dbReference type="GO" id="GO:0009349">
    <property type="term" value="C:riboflavin synthase complex"/>
    <property type="evidence" value="ECO:0007669"/>
    <property type="project" value="UniProtKB-UniRule"/>
</dbReference>
<dbReference type="Proteomes" id="UP000295252">
    <property type="component" value="Unassembled WGS sequence"/>
</dbReference>
<comment type="catalytic activity">
    <reaction evidence="6 7">
        <text>(2S)-2-hydroxy-3-oxobutyl phosphate + 5-amino-6-(D-ribitylamino)uracil = 6,7-dimethyl-8-(1-D-ribityl)lumazine + phosphate + 2 H2O + H(+)</text>
        <dbReference type="Rhea" id="RHEA:26152"/>
        <dbReference type="ChEBI" id="CHEBI:15377"/>
        <dbReference type="ChEBI" id="CHEBI:15378"/>
        <dbReference type="ChEBI" id="CHEBI:15934"/>
        <dbReference type="ChEBI" id="CHEBI:43474"/>
        <dbReference type="ChEBI" id="CHEBI:58201"/>
        <dbReference type="ChEBI" id="CHEBI:58830"/>
        <dbReference type="EC" id="2.5.1.78"/>
    </reaction>
</comment>
<evidence type="ECO:0000256" key="8">
    <source>
        <dbReference type="SAM" id="Phobius"/>
    </source>
</evidence>
<dbReference type="EC" id="2.5.1.78" evidence="3 7"/>
<feature type="transmembrane region" description="Helical" evidence="8">
    <location>
        <begin position="107"/>
        <end position="125"/>
    </location>
</feature>
<dbReference type="EMBL" id="HG749013">
    <property type="protein sequence ID" value="CDP22084.1"/>
    <property type="molecule type" value="Genomic_DNA"/>
</dbReference>
<evidence type="ECO:0000256" key="1">
    <source>
        <dbReference type="ARBA" id="ARBA00004917"/>
    </source>
</evidence>
<dbReference type="GO" id="GO:0000906">
    <property type="term" value="F:6,7-dimethyl-8-ribityllumazine synthase activity"/>
    <property type="evidence" value="ECO:0007669"/>
    <property type="project" value="UniProtKB-EC"/>
</dbReference>
<dbReference type="InterPro" id="IPR002180">
    <property type="entry name" value="LS/RS"/>
</dbReference>
<keyword evidence="8" id="KW-0472">Membrane</keyword>
<dbReference type="InParanoid" id="A0A068VN89"/>
<comment type="similarity">
    <text evidence="2 7">Belongs to the DMRL synthase family.</text>
</comment>
<dbReference type="GO" id="GO:0009231">
    <property type="term" value="P:riboflavin biosynthetic process"/>
    <property type="evidence" value="ECO:0007669"/>
    <property type="project" value="UniProtKB-UniPathway"/>
</dbReference>
<evidence type="ECO:0000256" key="6">
    <source>
        <dbReference type="ARBA" id="ARBA00048785"/>
    </source>
</evidence>
<dbReference type="UniPathway" id="UPA00275">
    <property type="reaction ID" value="UER00404"/>
</dbReference>
<keyword evidence="4 7" id="KW-0686">Riboflavin biosynthesis</keyword>
<feature type="signal peptide" evidence="9">
    <location>
        <begin position="1"/>
        <end position="18"/>
    </location>
</feature>
<evidence type="ECO:0000256" key="7">
    <source>
        <dbReference type="RuleBase" id="RU003795"/>
    </source>
</evidence>
<evidence type="ECO:0000256" key="3">
    <source>
        <dbReference type="ARBA" id="ARBA00012664"/>
    </source>
</evidence>
<keyword evidence="5 7" id="KW-0808">Transferase</keyword>
<dbReference type="InterPro" id="IPR034964">
    <property type="entry name" value="LS"/>
</dbReference>
<protein>
    <recommendedName>
        <fullName evidence="3 7">6,7-dimethyl-8-ribityllumazine synthase</fullName>
        <shortName evidence="7">DMRL synthase</shortName>
        <ecNumber evidence="3 7">2.5.1.78</ecNumber>
    </recommendedName>
</protein>
<evidence type="ECO:0000256" key="5">
    <source>
        <dbReference type="ARBA" id="ARBA00022679"/>
    </source>
</evidence>
<reference evidence="11" key="1">
    <citation type="journal article" date="2014" name="Science">
        <title>The coffee genome provides insight into the convergent evolution of caffeine biosynthesis.</title>
        <authorList>
            <person name="Denoeud F."/>
            <person name="Carretero-Paulet L."/>
            <person name="Dereeper A."/>
            <person name="Droc G."/>
            <person name="Guyot R."/>
            <person name="Pietrella M."/>
            <person name="Zheng C."/>
            <person name="Alberti A."/>
            <person name="Anthony F."/>
            <person name="Aprea G."/>
            <person name="Aury J.M."/>
            <person name="Bento P."/>
            <person name="Bernard M."/>
            <person name="Bocs S."/>
            <person name="Campa C."/>
            <person name="Cenci A."/>
            <person name="Combes M.C."/>
            <person name="Crouzillat D."/>
            <person name="Da Silva C."/>
            <person name="Daddiego L."/>
            <person name="De Bellis F."/>
            <person name="Dussert S."/>
            <person name="Garsmeur O."/>
            <person name="Gayraud T."/>
            <person name="Guignon V."/>
            <person name="Jahn K."/>
            <person name="Jamilloux V."/>
            <person name="Joet T."/>
            <person name="Labadie K."/>
            <person name="Lan T."/>
            <person name="Leclercq J."/>
            <person name="Lepelley M."/>
            <person name="Leroy T."/>
            <person name="Li L.T."/>
            <person name="Librado P."/>
            <person name="Lopez L."/>
            <person name="Munoz A."/>
            <person name="Noel B."/>
            <person name="Pallavicini A."/>
            <person name="Perrotta G."/>
            <person name="Poncet V."/>
            <person name="Pot D."/>
            <person name="Priyono X."/>
            <person name="Rigoreau M."/>
            <person name="Rouard M."/>
            <person name="Rozas J."/>
            <person name="Tranchant-Dubreuil C."/>
            <person name="VanBuren R."/>
            <person name="Zhang Q."/>
            <person name="Andrade A.C."/>
            <person name="Argout X."/>
            <person name="Bertrand B."/>
            <person name="de Kochko A."/>
            <person name="Graziosi G."/>
            <person name="Henry R.J."/>
            <person name="Jayarama X."/>
            <person name="Ming R."/>
            <person name="Nagai C."/>
            <person name="Rounsley S."/>
            <person name="Sankoff D."/>
            <person name="Giuliano G."/>
            <person name="Albert V.A."/>
            <person name="Wincker P."/>
            <person name="Lashermes P."/>
        </authorList>
    </citation>
    <scope>NUCLEOTIDE SEQUENCE [LARGE SCALE GENOMIC DNA]</scope>
    <source>
        <strain evidence="11">cv. DH200-94</strain>
    </source>
</reference>
<dbReference type="SUPFAM" id="SSF52121">
    <property type="entry name" value="Lumazine synthase"/>
    <property type="match status" value="1"/>
</dbReference>
<proteinExistence type="inferred from homology"/>
<dbReference type="AlphaFoldDB" id="A0A068VN89"/>
<evidence type="ECO:0000313" key="11">
    <source>
        <dbReference type="Proteomes" id="UP000295252"/>
    </source>
</evidence>
<dbReference type="PANTHER" id="PTHR21058">
    <property type="entry name" value="6,7-DIMETHYL-8-RIBITYLLUMAZINE SYNTHASE DMRL SYNTHASE LUMAZINE SYNTHASE"/>
    <property type="match status" value="1"/>
</dbReference>
<keyword evidence="8" id="KW-0812">Transmembrane</keyword>
<dbReference type="Pfam" id="PF00885">
    <property type="entry name" value="DMRL_synthase"/>
    <property type="match status" value="1"/>
</dbReference>
<dbReference type="Gramene" id="CDP22084">
    <property type="protein sequence ID" value="CDP22084"/>
    <property type="gene ID" value="GSCOC_T00013026001"/>
</dbReference>
<keyword evidence="8" id="KW-1133">Transmembrane helix</keyword>
<dbReference type="InterPro" id="IPR036467">
    <property type="entry name" value="LS/RS_sf"/>
</dbReference>
<dbReference type="STRING" id="49390.A0A068VN89"/>
<evidence type="ECO:0000256" key="2">
    <source>
        <dbReference type="ARBA" id="ARBA00007424"/>
    </source>
</evidence>
<feature type="chain" id="PRO_5001658819" description="6,7-dimethyl-8-ribityllumazine synthase" evidence="9">
    <location>
        <begin position="19"/>
        <end position="149"/>
    </location>
</feature>
<feature type="non-terminal residue" evidence="10">
    <location>
        <position position="1"/>
    </location>
</feature>
<dbReference type="PANTHER" id="PTHR21058:SF0">
    <property type="entry name" value="6,7-DIMETHYL-8-RIBITYLLUMAZINE SYNTHASE"/>
    <property type="match status" value="1"/>
</dbReference>
<evidence type="ECO:0000256" key="9">
    <source>
        <dbReference type="SAM" id="SignalP"/>
    </source>
</evidence>
<sequence>RIMVPFNFITSYWFLISCQLLIRGDTSHYDAVANSAASGVLSAGLKSGVPCIFGVLTCDDMEQALNRAAGKSGNKGAEAALTAVSQFHFVELLSCLFIFLSFYSMEYLFAVWQIVCFLNSIWFVFRLNQMSSIKNLFCFSFWFGCIGKG</sequence>
<keyword evidence="9" id="KW-0732">Signal</keyword>
<organism evidence="10 11">
    <name type="scientific">Coffea canephora</name>
    <name type="common">Robusta coffee</name>
    <dbReference type="NCBI Taxonomy" id="49390"/>
    <lineage>
        <taxon>Eukaryota</taxon>
        <taxon>Viridiplantae</taxon>
        <taxon>Streptophyta</taxon>
        <taxon>Embryophyta</taxon>
        <taxon>Tracheophyta</taxon>
        <taxon>Spermatophyta</taxon>
        <taxon>Magnoliopsida</taxon>
        <taxon>eudicotyledons</taxon>
        <taxon>Gunneridae</taxon>
        <taxon>Pentapetalae</taxon>
        <taxon>asterids</taxon>
        <taxon>lamiids</taxon>
        <taxon>Gentianales</taxon>
        <taxon>Rubiaceae</taxon>
        <taxon>Ixoroideae</taxon>
        <taxon>Gardenieae complex</taxon>
        <taxon>Bertiereae - Coffeeae clade</taxon>
        <taxon>Coffeeae</taxon>
        <taxon>Coffea</taxon>
    </lineage>
</organism>
<name>A0A068VN89_COFCA</name>